<evidence type="ECO:0000256" key="4">
    <source>
        <dbReference type="HAMAP-Rule" id="MF_00149"/>
    </source>
</evidence>
<keyword evidence="9" id="KW-1185">Reference proteome</keyword>
<dbReference type="GO" id="GO:0140664">
    <property type="term" value="F:ATP-dependent DNA damage sensor activity"/>
    <property type="evidence" value="ECO:0007669"/>
    <property type="project" value="InterPro"/>
</dbReference>
<dbReference type="Pfam" id="PF13589">
    <property type="entry name" value="HATPase_c_3"/>
    <property type="match status" value="1"/>
</dbReference>
<dbReference type="SMART" id="SM00853">
    <property type="entry name" value="MutL_C"/>
    <property type="match status" value="1"/>
</dbReference>
<dbReference type="InterPro" id="IPR014762">
    <property type="entry name" value="DNA_mismatch_repair_CS"/>
</dbReference>
<evidence type="ECO:0000313" key="8">
    <source>
        <dbReference type="EMBL" id="TEB06845.1"/>
    </source>
</evidence>
<dbReference type="NCBIfam" id="TIGR00585">
    <property type="entry name" value="mutl"/>
    <property type="match status" value="1"/>
</dbReference>
<dbReference type="GO" id="GO:0016887">
    <property type="term" value="F:ATP hydrolysis activity"/>
    <property type="evidence" value="ECO:0007669"/>
    <property type="project" value="InterPro"/>
</dbReference>
<accession>A0A4Y7RCU8</accession>
<dbReference type="InterPro" id="IPR014790">
    <property type="entry name" value="MutL_C"/>
</dbReference>
<dbReference type="RefSeq" id="WP_190238969.1">
    <property type="nucleotide sequence ID" value="NZ_QFGA01000001.1"/>
</dbReference>
<reference evidence="8 9" key="1">
    <citation type="journal article" date="2018" name="Environ. Microbiol.">
        <title>Novel energy conservation strategies and behaviour of Pelotomaculum schinkii driving syntrophic propionate catabolism.</title>
        <authorList>
            <person name="Hidalgo-Ahumada C.A.P."/>
            <person name="Nobu M.K."/>
            <person name="Narihiro T."/>
            <person name="Tamaki H."/>
            <person name="Liu W.T."/>
            <person name="Kamagata Y."/>
            <person name="Stams A.J.M."/>
            <person name="Imachi H."/>
            <person name="Sousa D.Z."/>
        </authorList>
    </citation>
    <scope>NUCLEOTIDE SEQUENCE [LARGE SCALE GENOMIC DNA]</scope>
    <source>
        <strain evidence="8 9">HH</strain>
    </source>
</reference>
<dbReference type="SUPFAM" id="SSF118116">
    <property type="entry name" value="DNA mismatch repair protein MutL"/>
    <property type="match status" value="1"/>
</dbReference>
<dbReference type="InterPro" id="IPR014721">
    <property type="entry name" value="Ribsml_uS5_D2-typ_fold_subgr"/>
</dbReference>
<feature type="domain" description="DNA mismatch repair protein S5" evidence="7">
    <location>
        <begin position="209"/>
        <end position="327"/>
    </location>
</feature>
<protein>
    <recommendedName>
        <fullName evidence="4">DNA mismatch repair protein MutL</fullName>
    </recommendedName>
</protein>
<dbReference type="InterPro" id="IPR036890">
    <property type="entry name" value="HATPase_C_sf"/>
</dbReference>
<dbReference type="PANTHER" id="PTHR10073:SF12">
    <property type="entry name" value="DNA MISMATCH REPAIR PROTEIN MLH1"/>
    <property type="match status" value="1"/>
</dbReference>
<comment type="similarity">
    <text evidence="1 4">Belongs to the DNA mismatch repair MutL/HexB family.</text>
</comment>
<dbReference type="EMBL" id="QFGA01000001">
    <property type="protein sequence ID" value="TEB06845.1"/>
    <property type="molecule type" value="Genomic_DNA"/>
</dbReference>
<gene>
    <name evidence="4 8" type="primary">mutL</name>
    <name evidence="8" type="ORF">Psch_00378</name>
</gene>
<dbReference type="Gene3D" id="3.30.1540.20">
    <property type="entry name" value="MutL, C-terminal domain, dimerisation subdomain"/>
    <property type="match status" value="1"/>
</dbReference>
<evidence type="ECO:0000259" key="6">
    <source>
        <dbReference type="SMART" id="SM00853"/>
    </source>
</evidence>
<evidence type="ECO:0000313" key="9">
    <source>
        <dbReference type="Proteomes" id="UP000298324"/>
    </source>
</evidence>
<dbReference type="CDD" id="cd00782">
    <property type="entry name" value="MutL_Trans"/>
    <property type="match status" value="1"/>
</dbReference>
<evidence type="ECO:0000256" key="3">
    <source>
        <dbReference type="ARBA" id="ARBA00023204"/>
    </source>
</evidence>
<dbReference type="Pfam" id="PF08676">
    <property type="entry name" value="MutL_C"/>
    <property type="match status" value="1"/>
</dbReference>
<feature type="domain" description="MutL C-terminal dimerisation" evidence="6">
    <location>
        <begin position="421"/>
        <end position="562"/>
    </location>
</feature>
<dbReference type="Gene3D" id="3.30.230.10">
    <property type="match status" value="1"/>
</dbReference>
<dbReference type="InterPro" id="IPR020667">
    <property type="entry name" value="DNA_mismatch_repair_MutL"/>
</dbReference>
<name>A0A4Y7RCU8_9FIRM</name>
<dbReference type="CDD" id="cd16926">
    <property type="entry name" value="HATPase_MutL-MLH-PMS-like"/>
    <property type="match status" value="1"/>
</dbReference>
<keyword evidence="3 4" id="KW-0234">DNA repair</keyword>
<dbReference type="Pfam" id="PF01119">
    <property type="entry name" value="DNA_mis_repair"/>
    <property type="match status" value="1"/>
</dbReference>
<feature type="compositionally biased region" description="Low complexity" evidence="5">
    <location>
        <begin position="375"/>
        <end position="389"/>
    </location>
</feature>
<dbReference type="PANTHER" id="PTHR10073">
    <property type="entry name" value="DNA MISMATCH REPAIR PROTEIN MLH, PMS, MUTL"/>
    <property type="match status" value="1"/>
</dbReference>
<dbReference type="Gene3D" id="3.30.565.10">
    <property type="entry name" value="Histidine kinase-like ATPase, C-terminal domain"/>
    <property type="match status" value="1"/>
</dbReference>
<dbReference type="GO" id="GO:0006298">
    <property type="term" value="P:mismatch repair"/>
    <property type="evidence" value="ECO:0007669"/>
    <property type="project" value="UniProtKB-UniRule"/>
</dbReference>
<feature type="region of interest" description="Disordered" evidence="5">
    <location>
        <begin position="366"/>
        <end position="393"/>
    </location>
</feature>
<keyword evidence="2 4" id="KW-0227">DNA damage</keyword>
<dbReference type="FunFam" id="3.30.565.10:FF:000003">
    <property type="entry name" value="DNA mismatch repair endonuclease MutL"/>
    <property type="match status" value="1"/>
</dbReference>
<dbReference type="InterPro" id="IPR013507">
    <property type="entry name" value="DNA_mismatch_S5_2-like"/>
</dbReference>
<evidence type="ECO:0000256" key="5">
    <source>
        <dbReference type="SAM" id="MobiDB-lite"/>
    </source>
</evidence>
<dbReference type="PROSITE" id="PS00058">
    <property type="entry name" value="DNA_MISMATCH_REPAIR_1"/>
    <property type="match status" value="1"/>
</dbReference>
<dbReference type="InterPro" id="IPR037198">
    <property type="entry name" value="MutL_C_sf"/>
</dbReference>
<dbReference type="HAMAP" id="MF_00149">
    <property type="entry name" value="DNA_mis_repair"/>
    <property type="match status" value="1"/>
</dbReference>
<dbReference type="SUPFAM" id="SSF54211">
    <property type="entry name" value="Ribosomal protein S5 domain 2-like"/>
    <property type="match status" value="1"/>
</dbReference>
<evidence type="ECO:0000256" key="2">
    <source>
        <dbReference type="ARBA" id="ARBA00022763"/>
    </source>
</evidence>
<sequence length="604" mass="65568">MARIIVLDKYTADQIAAGEVVERPSSVVKELVENSIDAGARRIAIDIEDGGLSMITVSDDGCGIEGDDLELAFQRHATSKITSTGDLACIYTLGFRGEALPSIAAVSKLTVTTRTHDAMTGAQAQIEGGALVAMVPAGAPPGTTVTVKELFYNTPARRKTMKSPATEGSLCGELVSRLALARPDIRYEMRVKGRDVFYSAGSGRLADAATAVYGAAMAREMVPLNFTEEGITITGMVGKPSISRSTRNHITLVINGRYVRCTPVTAAVEAAYQTLLPQGRKPVVILSLSIPPELLDVNVHPAKLEVRLLEEEKMAVLVKRALLEALRTKALIPSAASATHRKYQSGLVVMPQFDTPVRQERFSELVQSRSSAQTIPESNNSPSITSTTPQPYGQLTESRLAGAEEPAGYDNQVVPFPELQPLAQLLPLYILAAGEDGLYIIDQHAAHERVLYEDFLAGQSSTQSQCLLGPVTLELDYREAALLTERILWFTEAGFIIEHFGGNTFLLRGVPSRFPAGQEKTIFFDLLDYFREKGNDSSRTEFFHVLAASLACKNAVKSGEKLTLAAMEALLRSLSGKVNPFTCPHGRPAVIKITYRDLATRFKR</sequence>
<dbReference type="Gene3D" id="3.30.1370.100">
    <property type="entry name" value="MutL, C-terminal domain, regulatory subdomain"/>
    <property type="match status" value="1"/>
</dbReference>
<dbReference type="InterPro" id="IPR042120">
    <property type="entry name" value="MutL_C_dimsub"/>
</dbReference>
<evidence type="ECO:0000259" key="7">
    <source>
        <dbReference type="SMART" id="SM01340"/>
    </source>
</evidence>
<comment type="function">
    <text evidence="4">This protein is involved in the repair of mismatches in DNA. It is required for dam-dependent methyl-directed DNA mismatch repair. May act as a 'molecular matchmaker', a protein that promotes the formation of a stable complex between two or more DNA-binding proteins in an ATP-dependent manner without itself being part of a final effector complex.</text>
</comment>
<dbReference type="InterPro" id="IPR020568">
    <property type="entry name" value="Ribosomal_Su5_D2-typ_SF"/>
</dbReference>
<comment type="caution">
    <text evidence="8">The sequence shown here is derived from an EMBL/GenBank/DDBJ whole genome shotgun (WGS) entry which is preliminary data.</text>
</comment>
<dbReference type="GO" id="GO:0005524">
    <property type="term" value="F:ATP binding"/>
    <property type="evidence" value="ECO:0007669"/>
    <property type="project" value="InterPro"/>
</dbReference>
<dbReference type="SUPFAM" id="SSF55874">
    <property type="entry name" value="ATPase domain of HSP90 chaperone/DNA topoisomerase II/histidine kinase"/>
    <property type="match status" value="1"/>
</dbReference>
<dbReference type="GO" id="GO:0032300">
    <property type="term" value="C:mismatch repair complex"/>
    <property type="evidence" value="ECO:0007669"/>
    <property type="project" value="InterPro"/>
</dbReference>
<organism evidence="8 9">
    <name type="scientific">Pelotomaculum schinkii</name>
    <dbReference type="NCBI Taxonomy" id="78350"/>
    <lineage>
        <taxon>Bacteria</taxon>
        <taxon>Bacillati</taxon>
        <taxon>Bacillota</taxon>
        <taxon>Clostridia</taxon>
        <taxon>Eubacteriales</taxon>
        <taxon>Desulfotomaculaceae</taxon>
        <taxon>Pelotomaculum</taxon>
    </lineage>
</organism>
<dbReference type="Proteomes" id="UP000298324">
    <property type="component" value="Unassembled WGS sequence"/>
</dbReference>
<dbReference type="InterPro" id="IPR042121">
    <property type="entry name" value="MutL_C_regsub"/>
</dbReference>
<dbReference type="SMART" id="SM01340">
    <property type="entry name" value="DNA_mis_repair"/>
    <property type="match status" value="1"/>
</dbReference>
<dbReference type="AlphaFoldDB" id="A0A4Y7RCU8"/>
<proteinExistence type="inferred from homology"/>
<dbReference type="GO" id="GO:0030983">
    <property type="term" value="F:mismatched DNA binding"/>
    <property type="evidence" value="ECO:0007669"/>
    <property type="project" value="InterPro"/>
</dbReference>
<evidence type="ECO:0000256" key="1">
    <source>
        <dbReference type="ARBA" id="ARBA00006082"/>
    </source>
</evidence>
<dbReference type="InterPro" id="IPR002099">
    <property type="entry name" value="MutL/Mlh/PMS"/>
</dbReference>
<dbReference type="InterPro" id="IPR038973">
    <property type="entry name" value="MutL/Mlh/Pms-like"/>
</dbReference>